<evidence type="ECO:0000256" key="3">
    <source>
        <dbReference type="ARBA" id="ARBA00022448"/>
    </source>
</evidence>
<feature type="transmembrane region" description="Helical" evidence="9">
    <location>
        <begin position="356"/>
        <end position="377"/>
    </location>
</feature>
<feature type="transmembrane region" description="Helical" evidence="9">
    <location>
        <begin position="281"/>
        <end position="301"/>
    </location>
</feature>
<evidence type="ECO:0000259" key="10">
    <source>
        <dbReference type="Pfam" id="PF00909"/>
    </source>
</evidence>
<feature type="transmembrane region" description="Helical" evidence="9">
    <location>
        <begin position="313"/>
        <end position="336"/>
    </location>
</feature>
<dbReference type="GO" id="GO:0005886">
    <property type="term" value="C:plasma membrane"/>
    <property type="evidence" value="ECO:0007669"/>
    <property type="project" value="UniProtKB-SubCell"/>
</dbReference>
<dbReference type="STRING" id="1787.A5725_09845"/>
<dbReference type="EMBL" id="LQPW01000137">
    <property type="protein sequence ID" value="ORW95330.1"/>
    <property type="molecule type" value="Genomic_DNA"/>
</dbReference>
<evidence type="ECO:0000256" key="9">
    <source>
        <dbReference type="RuleBase" id="RU362002"/>
    </source>
</evidence>
<dbReference type="PANTHER" id="PTHR43029">
    <property type="entry name" value="AMMONIUM TRANSPORTER MEP2"/>
    <property type="match status" value="1"/>
</dbReference>
<dbReference type="AlphaFoldDB" id="A0A1X2E4M6"/>
<feature type="transmembrane region" description="Helical" evidence="9">
    <location>
        <begin position="196"/>
        <end position="215"/>
    </location>
</feature>
<dbReference type="InterPro" id="IPR018047">
    <property type="entry name" value="Ammonium_transpt_CS"/>
</dbReference>
<feature type="transmembrane region" description="Helical" evidence="9">
    <location>
        <begin position="221"/>
        <end position="246"/>
    </location>
</feature>
<comment type="subcellular location">
    <subcellularLocation>
        <location evidence="9">Cell membrane</location>
        <topology evidence="9">Multi-pass membrane protein</topology>
    </subcellularLocation>
    <subcellularLocation>
        <location evidence="1">Membrane</location>
        <topology evidence="1">Multi-pass membrane protein</topology>
    </subcellularLocation>
</comment>
<name>A0A1X2E4M6_MYCSZ</name>
<dbReference type="Pfam" id="PF00909">
    <property type="entry name" value="Ammonium_transp"/>
    <property type="match status" value="1"/>
</dbReference>
<comment type="similarity">
    <text evidence="2 9">Belongs to the ammonia transporter channel (TC 1.A.11.2) family.</text>
</comment>
<evidence type="ECO:0000313" key="11">
    <source>
        <dbReference type="EMBL" id="ORW95330.1"/>
    </source>
</evidence>
<evidence type="ECO:0000256" key="4">
    <source>
        <dbReference type="ARBA" id="ARBA00022692"/>
    </source>
</evidence>
<organism evidence="11 12">
    <name type="scientific">Mycobacterium szulgai</name>
    <dbReference type="NCBI Taxonomy" id="1787"/>
    <lineage>
        <taxon>Bacteria</taxon>
        <taxon>Bacillati</taxon>
        <taxon>Actinomycetota</taxon>
        <taxon>Actinomycetes</taxon>
        <taxon>Mycobacteriales</taxon>
        <taxon>Mycobacteriaceae</taxon>
        <taxon>Mycobacterium</taxon>
    </lineage>
</organism>
<feature type="domain" description="Ammonium transporter AmtB-like" evidence="10">
    <location>
        <begin position="9"/>
        <end position="404"/>
    </location>
</feature>
<feature type="transmembrane region" description="Helical" evidence="9">
    <location>
        <begin position="6"/>
        <end position="29"/>
    </location>
</feature>
<feature type="transmembrane region" description="Helical" evidence="9">
    <location>
        <begin position="41"/>
        <end position="64"/>
    </location>
</feature>
<feature type="transmembrane region" description="Helical" evidence="9">
    <location>
        <begin position="97"/>
        <end position="118"/>
    </location>
</feature>
<dbReference type="GO" id="GO:0008519">
    <property type="term" value="F:ammonium channel activity"/>
    <property type="evidence" value="ECO:0007669"/>
    <property type="project" value="InterPro"/>
</dbReference>
<dbReference type="RefSeq" id="WP_085672042.1">
    <property type="nucleotide sequence ID" value="NZ_JACKRU010000231.1"/>
</dbReference>
<evidence type="ECO:0000256" key="2">
    <source>
        <dbReference type="ARBA" id="ARBA00005887"/>
    </source>
</evidence>
<proteinExistence type="inferred from homology"/>
<feature type="transmembrane region" description="Helical" evidence="9">
    <location>
        <begin position="125"/>
        <end position="147"/>
    </location>
</feature>
<dbReference type="InterPro" id="IPR001905">
    <property type="entry name" value="Ammonium_transpt"/>
</dbReference>
<sequence length="435" mass="45354">MDIDPAATAWLLASTALVLLMTPGLAIFYGGMVRTTGVLNMIMMSFISIPLVTVAWLLVGYTLAFSDGGAGGFVGGLAHVGMRGIGPETAHGTVPELLYATFQLTFAIITAALISGAIADRAKFAAWIVFVPIWAVAVYSVVAHWVWAPTGWLSKMGVLDYAGGLVVEIVSGSSALALAVVLGPRIGFKTEAMRPHNLPFVLLGVGLLWFGWFGFNAGSAMAANGLASAIFLNTLVAGCLGMLGWLSVEQFRDGKPTTFGAASGVVAGLVAITPSCGEVNTLGAAVVGLAAGIVCSFAILVKFKLNYDDSLDVVGVHFVGGVVGVLLIGLFATAVMTHGPRGLLYGGGLGQLGKQSLAMAVVGLYAFAVTYVLAMLIQRFMGFRVSREDEISGVDLTQHAETAYAEGVEGHQVLRRPILGERDAARPRSDIDEDL</sequence>
<dbReference type="Gene3D" id="1.10.3430.10">
    <property type="entry name" value="Ammonium transporter AmtB like domains"/>
    <property type="match status" value="1"/>
</dbReference>
<keyword evidence="7 9" id="KW-0924">Ammonia transport</keyword>
<keyword evidence="4 9" id="KW-0812">Transmembrane</keyword>
<dbReference type="Proteomes" id="UP000193317">
    <property type="component" value="Unassembled WGS sequence"/>
</dbReference>
<gene>
    <name evidence="11" type="ORF">AWC27_06660</name>
</gene>
<feature type="transmembrane region" description="Helical" evidence="9">
    <location>
        <begin position="258"/>
        <end position="275"/>
    </location>
</feature>
<reference evidence="11 12" key="1">
    <citation type="submission" date="2016-01" db="EMBL/GenBank/DDBJ databases">
        <title>The new phylogeny of the genus Mycobacterium.</title>
        <authorList>
            <person name="Tarcisio F."/>
            <person name="Conor M."/>
            <person name="Antonella G."/>
            <person name="Elisabetta G."/>
            <person name="Giulia F.S."/>
            <person name="Sara T."/>
            <person name="Anna F."/>
            <person name="Clotilde B."/>
            <person name="Roberto B."/>
            <person name="Veronica D.S."/>
            <person name="Fabio R."/>
            <person name="Monica P."/>
            <person name="Olivier J."/>
            <person name="Enrico T."/>
            <person name="Nicola S."/>
        </authorList>
    </citation>
    <scope>NUCLEOTIDE SEQUENCE [LARGE SCALE GENOMIC DNA]</scope>
    <source>
        <strain evidence="11 12">DSM 44166</strain>
    </source>
</reference>
<comment type="caution">
    <text evidence="11">The sequence shown here is derived from an EMBL/GenBank/DDBJ whole genome shotgun (WGS) entry which is preliminary data.</text>
</comment>
<dbReference type="InterPro" id="IPR024041">
    <property type="entry name" value="NH4_transpt_AmtB-like_dom"/>
</dbReference>
<dbReference type="SUPFAM" id="SSF111352">
    <property type="entry name" value="Ammonium transporter"/>
    <property type="match status" value="1"/>
</dbReference>
<keyword evidence="12" id="KW-1185">Reference proteome</keyword>
<evidence type="ECO:0000313" key="12">
    <source>
        <dbReference type="Proteomes" id="UP000193317"/>
    </source>
</evidence>
<keyword evidence="6 9" id="KW-0472">Membrane</keyword>
<dbReference type="PROSITE" id="PS01219">
    <property type="entry name" value="AMMONIUM_TRANSP"/>
    <property type="match status" value="1"/>
</dbReference>
<protein>
    <recommendedName>
        <fullName evidence="8 9">Ammonium transporter</fullName>
    </recommendedName>
</protein>
<evidence type="ECO:0000256" key="8">
    <source>
        <dbReference type="ARBA" id="ARBA00050025"/>
    </source>
</evidence>
<evidence type="ECO:0000256" key="5">
    <source>
        <dbReference type="ARBA" id="ARBA00022989"/>
    </source>
</evidence>
<evidence type="ECO:0000256" key="1">
    <source>
        <dbReference type="ARBA" id="ARBA00004141"/>
    </source>
</evidence>
<evidence type="ECO:0000256" key="7">
    <source>
        <dbReference type="ARBA" id="ARBA00023177"/>
    </source>
</evidence>
<feature type="transmembrane region" description="Helical" evidence="9">
    <location>
        <begin position="159"/>
        <end position="184"/>
    </location>
</feature>
<dbReference type="OrthoDB" id="9814202at2"/>
<evidence type="ECO:0000256" key="6">
    <source>
        <dbReference type="ARBA" id="ARBA00023136"/>
    </source>
</evidence>
<keyword evidence="3 9" id="KW-0813">Transport</keyword>
<keyword evidence="5 9" id="KW-1133">Transmembrane helix</keyword>
<dbReference type="PANTHER" id="PTHR43029:SF10">
    <property type="entry name" value="AMMONIUM TRANSPORTER MEP2"/>
    <property type="match status" value="1"/>
</dbReference>
<dbReference type="InterPro" id="IPR029020">
    <property type="entry name" value="Ammonium/urea_transptr"/>
</dbReference>
<accession>A0A1X2E4M6</accession>
<dbReference type="NCBIfam" id="TIGR00836">
    <property type="entry name" value="amt"/>
    <property type="match status" value="1"/>
</dbReference>